<keyword evidence="6 15" id="KW-0067">ATP-binding</keyword>
<evidence type="ECO:0000259" key="17">
    <source>
        <dbReference type="PROSITE" id="PS51192"/>
    </source>
</evidence>
<feature type="compositionally biased region" description="Gly residues" evidence="16">
    <location>
        <begin position="605"/>
        <end position="616"/>
    </location>
</feature>
<feature type="short sequence motif" description="Q motif" evidence="14">
    <location>
        <begin position="183"/>
        <end position="211"/>
    </location>
</feature>
<evidence type="ECO:0000256" key="1">
    <source>
        <dbReference type="ARBA" id="ARBA00012552"/>
    </source>
</evidence>
<dbReference type="Pfam" id="PF00270">
    <property type="entry name" value="DEAD"/>
    <property type="match status" value="1"/>
</dbReference>
<evidence type="ECO:0000256" key="9">
    <source>
        <dbReference type="ARBA" id="ARBA00024358"/>
    </source>
</evidence>
<comment type="catalytic activity">
    <reaction evidence="13">
        <text>ATP + H2O = ADP + phosphate + H(+)</text>
        <dbReference type="Rhea" id="RHEA:13065"/>
        <dbReference type="ChEBI" id="CHEBI:15377"/>
        <dbReference type="ChEBI" id="CHEBI:15378"/>
        <dbReference type="ChEBI" id="CHEBI:30616"/>
        <dbReference type="ChEBI" id="CHEBI:43474"/>
        <dbReference type="ChEBI" id="CHEBI:456216"/>
        <dbReference type="EC" id="3.6.4.13"/>
    </reaction>
</comment>
<feature type="domain" description="DEAD-box RNA helicase Q" evidence="19">
    <location>
        <begin position="183"/>
        <end position="211"/>
    </location>
</feature>
<dbReference type="FunFam" id="3.40.50.300:FF:000160">
    <property type="entry name" value="ATP-dependent RNA helicase DDX3X"/>
    <property type="match status" value="1"/>
</dbReference>
<feature type="compositionally biased region" description="Gly residues" evidence="16">
    <location>
        <begin position="581"/>
        <end position="596"/>
    </location>
</feature>
<feature type="compositionally biased region" description="Low complexity" evidence="16">
    <location>
        <begin position="50"/>
        <end position="74"/>
    </location>
</feature>
<accession>A0A0A1T3Q6</accession>
<dbReference type="GO" id="GO:0003724">
    <property type="term" value="F:RNA helicase activity"/>
    <property type="evidence" value="ECO:0007669"/>
    <property type="project" value="UniProtKB-EC"/>
</dbReference>
<dbReference type="Gene3D" id="3.40.50.300">
    <property type="entry name" value="P-loop containing nucleotide triphosphate hydrolases"/>
    <property type="match status" value="2"/>
</dbReference>
<feature type="domain" description="Helicase ATP-binding" evidence="17">
    <location>
        <begin position="214"/>
        <end position="405"/>
    </location>
</feature>
<dbReference type="GO" id="GO:0005681">
    <property type="term" value="C:spliceosomal complex"/>
    <property type="evidence" value="ECO:0007669"/>
    <property type="project" value="EnsemblFungi"/>
</dbReference>
<dbReference type="EC" id="3.6.4.13" evidence="1"/>
<protein>
    <recommendedName>
        <fullName evidence="10">ATP-dependent RNA helicase DED1</fullName>
        <ecNumber evidence="1">3.6.4.13</ecNumber>
    </recommendedName>
    <alternativeName>
        <fullName evidence="11">ATP-dependent RNA helicase ded1</fullName>
    </alternativeName>
</protein>
<keyword evidence="5 15" id="KW-0347">Helicase</keyword>
<dbReference type="PROSITE" id="PS51192">
    <property type="entry name" value="HELICASE_ATP_BIND_1"/>
    <property type="match status" value="1"/>
</dbReference>
<keyword evidence="8" id="KW-0648">Protein biosynthesis</keyword>
<dbReference type="InterPro" id="IPR014001">
    <property type="entry name" value="Helicase_ATP-bd"/>
</dbReference>
<feature type="region of interest" description="Disordered" evidence="16">
    <location>
        <begin position="1"/>
        <end position="142"/>
    </location>
</feature>
<dbReference type="InterPro" id="IPR011545">
    <property type="entry name" value="DEAD/DEAH_box_helicase_dom"/>
</dbReference>
<evidence type="ECO:0000256" key="2">
    <source>
        <dbReference type="ARBA" id="ARBA00022540"/>
    </source>
</evidence>
<dbReference type="GO" id="GO:1990625">
    <property type="term" value="P:negative regulation of cytoplasmic translational initiation in response to stress"/>
    <property type="evidence" value="ECO:0007669"/>
    <property type="project" value="EnsemblFungi"/>
</dbReference>
<feature type="domain" description="Helicase C-terminal" evidence="18">
    <location>
        <begin position="416"/>
        <end position="576"/>
    </location>
</feature>
<evidence type="ECO:0000256" key="13">
    <source>
        <dbReference type="ARBA" id="ARBA00047984"/>
    </source>
</evidence>
<feature type="compositionally biased region" description="Low complexity" evidence="16">
    <location>
        <begin position="660"/>
        <end position="671"/>
    </location>
</feature>
<name>A0A0A1T3Q6_9HYPO</name>
<feature type="region of interest" description="Disordered" evidence="16">
    <location>
        <begin position="578"/>
        <end position="616"/>
    </location>
</feature>
<dbReference type="InterPro" id="IPR027417">
    <property type="entry name" value="P-loop_NTPase"/>
</dbReference>
<sequence>MADQLNMNGLAINDGQQGGQQRSYIPPHMRGRQNAGPAPGPAAGGPPPGADLDPTPAGAAAAANGAMNNGNWSGNQGGYGGGRGNWNGHDGQHNNRRGGWSGGRGGYSGGHEGGHGGGYATRGSGDGQWRDGKHIPGPANPRVERELFGTPDDPSKQHTGINFEKYDDIPVEASGHDVPEPVLQFTTPPLEEHLCRNIELARYKVPTPVQKYSIPIVMGGRDLMACAQTGSGKTGGFLFPILSQSFINGPSPIPANAAGQFGRQRKAYPTALILAPTRELVSQIYDEARKFAYRSWVRPCVVYGGADIGSQLRQIERGCDLLVATPGRLVDLIERGRISLCNIKYLVLDEADRMLDMGFEPQIRRIVEGEDMPLVADRQTLMFSATFPRDIQMLARDFLKDYIFLSVGRVGSTSENITQRVEYVEDVDKRSMLLDILQSNATGLTLIFVETKRMADSLSDFLINQNFPATSIHGDRTQRERERALEFFRNGRCPLMVATAVAARGLDIPNVTHVINYDLPTDVDDYVHRIGRTGRAGNTGIATAFFNRGNRGIVRELMDLLKEANQEVPSFLESIARESSYGGGRGGRSRGGGGRGAANRDFRKFGGGGGGGSFGGQQSGGYGGGFSSGGGYGGSSGGGYGGNSGGYGGNSGGSYGGSYGNPSGPGSQSWW</sequence>
<dbReference type="AlphaFoldDB" id="A0A0A1T3Q6"/>
<keyword evidence="21" id="KW-1185">Reference proteome</keyword>
<dbReference type="InterPro" id="IPR014014">
    <property type="entry name" value="RNA_helicase_DEAD_Q_motif"/>
</dbReference>
<dbReference type="PROSITE" id="PS00039">
    <property type="entry name" value="DEAD_ATP_HELICASE"/>
    <property type="match status" value="1"/>
</dbReference>
<dbReference type="EMBL" id="CDHN01000001">
    <property type="protein sequence ID" value="CEJ80912.1"/>
    <property type="molecule type" value="Genomic_DNA"/>
</dbReference>
<gene>
    <name evidence="20" type="ORF">VHEMI01069</name>
</gene>
<keyword evidence="7" id="KW-0694">RNA-binding</keyword>
<dbReference type="SMART" id="SM00490">
    <property type="entry name" value="HELICc"/>
    <property type="match status" value="1"/>
</dbReference>
<keyword evidence="2" id="KW-0396">Initiation factor</keyword>
<evidence type="ECO:0000313" key="21">
    <source>
        <dbReference type="Proteomes" id="UP000039046"/>
    </source>
</evidence>
<dbReference type="PROSITE" id="PS51194">
    <property type="entry name" value="HELICASE_CTER"/>
    <property type="match status" value="1"/>
</dbReference>
<evidence type="ECO:0000259" key="19">
    <source>
        <dbReference type="PROSITE" id="PS51195"/>
    </source>
</evidence>
<dbReference type="GO" id="GO:0031047">
    <property type="term" value="P:regulatory ncRNA-mediated gene silencing"/>
    <property type="evidence" value="ECO:0007669"/>
    <property type="project" value="EnsemblFungi"/>
</dbReference>
<evidence type="ECO:0000256" key="12">
    <source>
        <dbReference type="ARBA" id="ARBA00025161"/>
    </source>
</evidence>
<evidence type="ECO:0000256" key="5">
    <source>
        <dbReference type="ARBA" id="ARBA00022806"/>
    </source>
</evidence>
<feature type="compositionally biased region" description="Gly residues" evidence="16">
    <location>
        <begin position="633"/>
        <end position="659"/>
    </location>
</feature>
<dbReference type="HOGENOM" id="CLU_003041_16_3_1"/>
<evidence type="ECO:0000256" key="8">
    <source>
        <dbReference type="ARBA" id="ARBA00022917"/>
    </source>
</evidence>
<dbReference type="GO" id="GO:0016787">
    <property type="term" value="F:hydrolase activity"/>
    <property type="evidence" value="ECO:0007669"/>
    <property type="project" value="UniProtKB-KW"/>
</dbReference>
<feature type="compositionally biased region" description="Gly residues" evidence="16">
    <location>
        <begin position="99"/>
        <end position="126"/>
    </location>
</feature>
<feature type="compositionally biased region" description="Pro residues" evidence="16">
    <location>
        <begin position="38"/>
        <end position="49"/>
    </location>
</feature>
<evidence type="ECO:0000256" key="7">
    <source>
        <dbReference type="ARBA" id="ARBA00022884"/>
    </source>
</evidence>
<proteinExistence type="inferred from homology"/>
<evidence type="ECO:0000256" key="10">
    <source>
        <dbReference type="ARBA" id="ARBA00024397"/>
    </source>
</evidence>
<dbReference type="PROSITE" id="PS51195">
    <property type="entry name" value="Q_MOTIF"/>
    <property type="match status" value="1"/>
</dbReference>
<dbReference type="InterPro" id="IPR001650">
    <property type="entry name" value="Helicase_C-like"/>
</dbReference>
<feature type="region of interest" description="Disordered" evidence="16">
    <location>
        <begin position="633"/>
        <end position="671"/>
    </location>
</feature>
<comment type="function">
    <text evidence="12">ATP-binding RNA helicase involved in translation initiation. Remodels RNA in response to ADP and ATP concentrations by facilitating disruption, but also formation of RNA duplexes.</text>
</comment>
<evidence type="ECO:0000256" key="16">
    <source>
        <dbReference type="SAM" id="MobiDB-lite"/>
    </source>
</evidence>
<evidence type="ECO:0000313" key="20">
    <source>
        <dbReference type="EMBL" id="CEJ80912.1"/>
    </source>
</evidence>
<feature type="compositionally biased region" description="Gly residues" evidence="16">
    <location>
        <begin position="75"/>
        <end position="85"/>
    </location>
</feature>
<evidence type="ECO:0000259" key="18">
    <source>
        <dbReference type="PROSITE" id="PS51194"/>
    </source>
</evidence>
<dbReference type="PANTHER" id="PTHR47958">
    <property type="entry name" value="ATP-DEPENDENT RNA HELICASE DBP3"/>
    <property type="match status" value="1"/>
</dbReference>
<evidence type="ECO:0000256" key="6">
    <source>
        <dbReference type="ARBA" id="ARBA00022840"/>
    </source>
</evidence>
<evidence type="ECO:0000256" key="15">
    <source>
        <dbReference type="RuleBase" id="RU000492"/>
    </source>
</evidence>
<reference evidence="20 21" key="1">
    <citation type="journal article" date="2015" name="Genome Announc.">
        <title>Draft Genome Sequence and Gene Annotation of the Entomopathogenic Fungus Verticillium hemipterigenum.</title>
        <authorList>
            <person name="Horn F."/>
            <person name="Habel A."/>
            <person name="Scharf D.H."/>
            <person name="Dworschak J."/>
            <person name="Brakhage A.A."/>
            <person name="Guthke R."/>
            <person name="Hertweck C."/>
            <person name="Linde J."/>
        </authorList>
    </citation>
    <scope>NUCLEOTIDE SEQUENCE [LARGE SCALE GENOMIC DNA]</scope>
</reference>
<dbReference type="InterPro" id="IPR000629">
    <property type="entry name" value="RNA-helicase_DEAD-box_CS"/>
</dbReference>
<evidence type="ECO:0000256" key="14">
    <source>
        <dbReference type="PROSITE-ProRule" id="PRU00552"/>
    </source>
</evidence>
<evidence type="ECO:0000256" key="11">
    <source>
        <dbReference type="ARBA" id="ARBA00024405"/>
    </source>
</evidence>
<dbReference type="Proteomes" id="UP000039046">
    <property type="component" value="Unassembled WGS sequence"/>
</dbReference>
<dbReference type="CDD" id="cd18787">
    <property type="entry name" value="SF2_C_DEAD"/>
    <property type="match status" value="1"/>
</dbReference>
<dbReference type="FunFam" id="3.40.50.300:FF:000008">
    <property type="entry name" value="ATP-dependent RNA helicase RhlB"/>
    <property type="match status" value="1"/>
</dbReference>
<evidence type="ECO:0000256" key="3">
    <source>
        <dbReference type="ARBA" id="ARBA00022741"/>
    </source>
</evidence>
<dbReference type="OrthoDB" id="196131at2759"/>
<dbReference type="GO" id="GO:0003743">
    <property type="term" value="F:translation initiation factor activity"/>
    <property type="evidence" value="ECO:0007669"/>
    <property type="project" value="UniProtKB-KW"/>
</dbReference>
<dbReference type="GO" id="GO:0002183">
    <property type="term" value="P:cytoplasmic translational initiation"/>
    <property type="evidence" value="ECO:0007669"/>
    <property type="project" value="EnsemblFungi"/>
</dbReference>
<dbReference type="GO" id="GO:0003723">
    <property type="term" value="F:RNA binding"/>
    <property type="evidence" value="ECO:0007669"/>
    <property type="project" value="UniProtKB-KW"/>
</dbReference>
<dbReference type="SUPFAM" id="SSF52540">
    <property type="entry name" value="P-loop containing nucleoside triphosphate hydrolases"/>
    <property type="match status" value="1"/>
</dbReference>
<keyword evidence="4 15" id="KW-0378">Hydrolase</keyword>
<comment type="similarity">
    <text evidence="9">Belongs to the DEAD box helicase family. DDX3/DED1 subfamily.</text>
</comment>
<dbReference type="STRING" id="1531966.A0A0A1T3Q6"/>
<dbReference type="Pfam" id="PF00271">
    <property type="entry name" value="Helicase_C"/>
    <property type="match status" value="1"/>
</dbReference>
<organism evidence="20 21">
    <name type="scientific">[Torrubiella] hemipterigena</name>
    <dbReference type="NCBI Taxonomy" id="1531966"/>
    <lineage>
        <taxon>Eukaryota</taxon>
        <taxon>Fungi</taxon>
        <taxon>Dikarya</taxon>
        <taxon>Ascomycota</taxon>
        <taxon>Pezizomycotina</taxon>
        <taxon>Sordariomycetes</taxon>
        <taxon>Hypocreomycetidae</taxon>
        <taxon>Hypocreales</taxon>
        <taxon>Clavicipitaceae</taxon>
        <taxon>Clavicipitaceae incertae sedis</taxon>
        <taxon>'Torrubiella' clade</taxon>
    </lineage>
</organism>
<evidence type="ECO:0000256" key="4">
    <source>
        <dbReference type="ARBA" id="ARBA00022801"/>
    </source>
</evidence>
<dbReference type="SMART" id="SM00487">
    <property type="entry name" value="DEXDc"/>
    <property type="match status" value="1"/>
</dbReference>
<dbReference type="GO" id="GO:0005524">
    <property type="term" value="F:ATP binding"/>
    <property type="evidence" value="ECO:0007669"/>
    <property type="project" value="UniProtKB-KW"/>
</dbReference>
<keyword evidence="3 15" id="KW-0547">Nucleotide-binding</keyword>